<sequence length="352" mass="38449">FRARGVEGSVDIGGVEVIRTLDNGFFLTKDDVGQLTYDIFPSLAVEIDYFAKNIGTVDNTFRINPELEAQGKAYEGAAFDISINVMMNGNTFEDITASQNDDGTWTHEFDMSPDDEAMITVRFGAPDYDQEAGEPAGNRKFDVIVNGYDVGSDEALREPVAATLFIKPSQFVLGEMTFDRQGVIEGDPLAITVKAWNEGNYASDVLVVFYVMDSSGDAYSTPEGVKRMTRVASTTVPLMAPKPVMENDGVWQTWYFATATWDESYIPGSTVQDFETVQMYAMINPDAEEQDVKAGVKTQDEYLNQKDDNDAAGNIAIVKNKASTPSFAVGIIGLSVAALVASIGASLRREEE</sequence>
<name>A0A381YBP5_9ZZZZ</name>
<organism evidence="2">
    <name type="scientific">marine metagenome</name>
    <dbReference type="NCBI Taxonomy" id="408172"/>
    <lineage>
        <taxon>unclassified sequences</taxon>
        <taxon>metagenomes</taxon>
        <taxon>ecological metagenomes</taxon>
    </lineage>
</organism>
<feature type="transmembrane region" description="Helical" evidence="1">
    <location>
        <begin position="327"/>
        <end position="347"/>
    </location>
</feature>
<keyword evidence="1" id="KW-0812">Transmembrane</keyword>
<evidence type="ECO:0000313" key="2">
    <source>
        <dbReference type="EMBL" id="SVA74310.1"/>
    </source>
</evidence>
<dbReference type="EMBL" id="UINC01017821">
    <property type="protein sequence ID" value="SVA74310.1"/>
    <property type="molecule type" value="Genomic_DNA"/>
</dbReference>
<gene>
    <name evidence="2" type="ORF">METZ01_LOCUS127164</name>
</gene>
<keyword evidence="1" id="KW-0472">Membrane</keyword>
<evidence type="ECO:0000256" key="1">
    <source>
        <dbReference type="SAM" id="Phobius"/>
    </source>
</evidence>
<feature type="non-terminal residue" evidence="2">
    <location>
        <position position="1"/>
    </location>
</feature>
<keyword evidence="1" id="KW-1133">Transmembrane helix</keyword>
<dbReference type="AlphaFoldDB" id="A0A381YBP5"/>
<reference evidence="2" key="1">
    <citation type="submission" date="2018-05" db="EMBL/GenBank/DDBJ databases">
        <authorList>
            <person name="Lanie J.A."/>
            <person name="Ng W.-L."/>
            <person name="Kazmierczak K.M."/>
            <person name="Andrzejewski T.M."/>
            <person name="Davidsen T.M."/>
            <person name="Wayne K.J."/>
            <person name="Tettelin H."/>
            <person name="Glass J.I."/>
            <person name="Rusch D."/>
            <person name="Podicherti R."/>
            <person name="Tsui H.-C.T."/>
            <person name="Winkler M.E."/>
        </authorList>
    </citation>
    <scope>NUCLEOTIDE SEQUENCE</scope>
</reference>
<accession>A0A381YBP5</accession>
<proteinExistence type="predicted"/>
<protein>
    <submittedName>
        <fullName evidence="2">Uncharacterized protein</fullName>
    </submittedName>
</protein>